<organism evidence="2 3">
    <name type="scientific">Brumimicrobium oceani</name>
    <dbReference type="NCBI Taxonomy" id="2100725"/>
    <lineage>
        <taxon>Bacteria</taxon>
        <taxon>Pseudomonadati</taxon>
        <taxon>Bacteroidota</taxon>
        <taxon>Flavobacteriia</taxon>
        <taxon>Flavobacteriales</taxon>
        <taxon>Crocinitomicaceae</taxon>
        <taxon>Brumimicrobium</taxon>
    </lineage>
</organism>
<gene>
    <name evidence="2" type="ORF">DIT68_10490</name>
</gene>
<evidence type="ECO:0000313" key="2">
    <source>
        <dbReference type="EMBL" id="PWH85355.1"/>
    </source>
</evidence>
<evidence type="ECO:0000256" key="1">
    <source>
        <dbReference type="SAM" id="SignalP"/>
    </source>
</evidence>
<evidence type="ECO:0000313" key="3">
    <source>
        <dbReference type="Proteomes" id="UP000245370"/>
    </source>
</evidence>
<dbReference type="AlphaFoldDB" id="A0A2U2XC32"/>
<evidence type="ECO:0008006" key="4">
    <source>
        <dbReference type="Google" id="ProtNLM"/>
    </source>
</evidence>
<dbReference type="EMBL" id="QFRJ01000007">
    <property type="protein sequence ID" value="PWH85355.1"/>
    <property type="molecule type" value="Genomic_DNA"/>
</dbReference>
<sequence>MKKILSVILFATFLMTNVNAQKEISIPGELNNNSIYVNAGYLFVYATLNVNYERIIKQHIWNKNISSFGRVGVGVFENWGGDGGYTMVQIGLLTGENNHHLEISAGFSLDVPRIGWSDEPLGHPFAGNIGWRFQKPDKNLIIRSGFGVPEGIYFGIGVSF</sequence>
<keyword evidence="3" id="KW-1185">Reference proteome</keyword>
<protein>
    <recommendedName>
        <fullName evidence="4">DUF3575 domain-containing protein</fullName>
    </recommendedName>
</protein>
<accession>A0A2U2XC32</accession>
<reference evidence="2 3" key="1">
    <citation type="submission" date="2018-05" db="EMBL/GenBank/DDBJ databases">
        <title>Brumimicrobium oceani sp. nov., isolated from coastal sediment.</title>
        <authorList>
            <person name="Kou Y."/>
        </authorList>
    </citation>
    <scope>NUCLEOTIDE SEQUENCE [LARGE SCALE GENOMIC DNA]</scope>
    <source>
        <strain evidence="2 3">C305</strain>
    </source>
</reference>
<keyword evidence="1" id="KW-0732">Signal</keyword>
<comment type="caution">
    <text evidence="2">The sequence shown here is derived from an EMBL/GenBank/DDBJ whole genome shotgun (WGS) entry which is preliminary data.</text>
</comment>
<proteinExistence type="predicted"/>
<feature type="signal peptide" evidence="1">
    <location>
        <begin position="1"/>
        <end position="20"/>
    </location>
</feature>
<name>A0A2U2XC32_9FLAO</name>
<dbReference type="OrthoDB" id="1467833at2"/>
<dbReference type="RefSeq" id="WP_109359757.1">
    <property type="nucleotide sequence ID" value="NZ_QFRJ01000007.1"/>
</dbReference>
<feature type="chain" id="PRO_5015763081" description="DUF3575 domain-containing protein" evidence="1">
    <location>
        <begin position="21"/>
        <end position="160"/>
    </location>
</feature>
<reference evidence="2 3" key="2">
    <citation type="submission" date="2018-05" db="EMBL/GenBank/DDBJ databases">
        <authorList>
            <person name="Lanie J.A."/>
            <person name="Ng W.-L."/>
            <person name="Kazmierczak K.M."/>
            <person name="Andrzejewski T.M."/>
            <person name="Davidsen T.M."/>
            <person name="Wayne K.J."/>
            <person name="Tettelin H."/>
            <person name="Glass J.I."/>
            <person name="Rusch D."/>
            <person name="Podicherti R."/>
            <person name="Tsui H.-C.T."/>
            <person name="Winkler M.E."/>
        </authorList>
    </citation>
    <scope>NUCLEOTIDE SEQUENCE [LARGE SCALE GENOMIC DNA]</scope>
    <source>
        <strain evidence="2 3">C305</strain>
    </source>
</reference>
<dbReference type="Proteomes" id="UP000245370">
    <property type="component" value="Unassembled WGS sequence"/>
</dbReference>